<evidence type="ECO:0000313" key="2">
    <source>
        <dbReference type="Proteomes" id="UP000217944"/>
    </source>
</evidence>
<dbReference type="EMBL" id="BDME01000001">
    <property type="protein sequence ID" value="GAX87030.1"/>
    <property type="molecule type" value="Genomic_DNA"/>
</dbReference>
<evidence type="ECO:0000313" key="1">
    <source>
        <dbReference type="EMBL" id="GAX87030.1"/>
    </source>
</evidence>
<gene>
    <name evidence="1" type="ORF">LNAT_P0325</name>
</gene>
<comment type="caution">
    <text evidence="1">The sequence shown here is derived from an EMBL/GenBank/DDBJ whole genome shotgun (WGS) entry which is preliminary data.</text>
</comment>
<dbReference type="Proteomes" id="UP000217944">
    <property type="component" value="Unassembled WGS sequence"/>
</dbReference>
<keyword evidence="2" id="KW-1185">Reference proteome</keyword>
<dbReference type="RefSeq" id="WP_096258186.1">
    <property type="nucleotide sequence ID" value="NZ_BDME01000001.1"/>
</dbReference>
<dbReference type="AlphaFoldDB" id="A0A292YCB3"/>
<organism evidence="1 2">
    <name type="scientific">Lebetimonas natsushimae</name>
    <dbReference type="NCBI Taxonomy" id="1936991"/>
    <lineage>
        <taxon>Bacteria</taxon>
        <taxon>Pseudomonadati</taxon>
        <taxon>Campylobacterota</taxon>
        <taxon>Epsilonproteobacteria</taxon>
        <taxon>Nautiliales</taxon>
        <taxon>Nautiliaceae</taxon>
        <taxon>Lebetimonas</taxon>
    </lineage>
</organism>
<reference evidence="1 2" key="1">
    <citation type="journal article" date="2017" name="Syst. Appl. Microbiol.">
        <title>Lebetimonas natsushimae sp. nov., a novel strictly anaerobic, moderately thermophilic chemoautotroph isolated from a deep-sea hydrothermal vent polychaete nest in the Mid-Okinawa Trough.</title>
        <authorList>
            <person name="Nagata R."/>
            <person name="Takaki Y."/>
            <person name="Tame A."/>
            <person name="Nunoura T."/>
            <person name="Muto H."/>
            <person name="Mino S."/>
            <person name="Sawayama S."/>
            <person name="Takai K."/>
            <person name="Nakagawa S."/>
        </authorList>
    </citation>
    <scope>NUCLEOTIDE SEQUENCE [LARGE SCALE GENOMIC DNA]</scope>
    <source>
        <strain evidence="1 2">HS1857</strain>
    </source>
</reference>
<accession>A0A292YCB3</accession>
<proteinExistence type="predicted"/>
<protein>
    <submittedName>
        <fullName evidence="1">Uncharacterized protein</fullName>
    </submittedName>
</protein>
<sequence>MKEKQIDSIAFVIIKKMLSYYVDNYIAVGKEFMKNNFSKDTYNETNLIFNEIKHITEEILTYIEHPDNKFINTRSVYYFFTVLRPAIPKEIEKSNNQNTFYAYNNPYYLRNTPCIKLDEQMFQELFGEMSLKKLEDKLEKNFSEDISLYCNYIGIIHLMEIFIRSVFFFAFNKHLKDKEKETLLNIFVWMISNSYQNFFSLKKGSYYKNEIAYYYREFINFQFFSGKKFIKSYKDYSNMIRPNLHKYYKNSVKITTKLSDNEKECKTIGILPSNIPSNRQIDEQNIEYLLAPPFYLSTGKGKDSLVNRDFVYVSIGTYTKENKHSPFTDKIILTYSYI</sequence>
<name>A0A292YCB3_9BACT</name>